<dbReference type="InterPro" id="IPR043129">
    <property type="entry name" value="ATPase_NBD"/>
</dbReference>
<dbReference type="Proteomes" id="UP001156702">
    <property type="component" value="Unassembled WGS sequence"/>
</dbReference>
<comment type="caution">
    <text evidence="4">The sequence shown here is derived from an EMBL/GenBank/DDBJ whole genome shotgun (WGS) entry which is preliminary data.</text>
</comment>
<keyword evidence="2" id="KW-0418">Kinase</keyword>
<organism evidence="4 5">
    <name type="scientific">Shinella yambaruensis</name>
    <dbReference type="NCBI Taxonomy" id="415996"/>
    <lineage>
        <taxon>Bacteria</taxon>
        <taxon>Pseudomonadati</taxon>
        <taxon>Pseudomonadota</taxon>
        <taxon>Alphaproteobacteria</taxon>
        <taxon>Hyphomicrobiales</taxon>
        <taxon>Rhizobiaceae</taxon>
        <taxon>Shinella</taxon>
    </lineage>
</organism>
<reference evidence="5" key="1">
    <citation type="journal article" date="2019" name="Int. J. Syst. Evol. Microbiol.">
        <title>The Global Catalogue of Microorganisms (GCM) 10K type strain sequencing project: providing services to taxonomists for standard genome sequencing and annotation.</title>
        <authorList>
            <consortium name="The Broad Institute Genomics Platform"/>
            <consortium name="The Broad Institute Genome Sequencing Center for Infectious Disease"/>
            <person name="Wu L."/>
            <person name="Ma J."/>
        </authorList>
    </citation>
    <scope>NUCLEOTIDE SEQUENCE [LARGE SCALE GENOMIC DNA]</scope>
    <source>
        <strain evidence="5">NBRC 102122</strain>
    </source>
</reference>
<evidence type="ECO:0000313" key="5">
    <source>
        <dbReference type="Proteomes" id="UP001156702"/>
    </source>
</evidence>
<evidence type="ECO:0000256" key="1">
    <source>
        <dbReference type="ARBA" id="ARBA00022679"/>
    </source>
</evidence>
<sequence>MSRSYVIGLDYGSESARGVILDAVTGEQIDSHVHAYRHGILTGALPGGAALPRGWALQNAADYVEAAEEILGRLGRNRRVLSIGVGFTASSPMPATSEGAALSDIHPNDPHAYVKLWKHGAAQPYADAINRKGGGFLDNFGGKLSGEWLLPKAAQIAQEAPHIWAAAARFMEGGDWLVWQLCGTEARSLGLAAYKAQYSRVSGYPKGIVPGLEGKLSQPLPVGSAAGSLLPAWHARTGIEGPTTIAVAVIDSHVVLPAIGAVSSGCFVGALGTSAAYLYLGADYRSLPAGIEGVAIDGAVRDLWCYEAGQASFGDMLAWFVKAFPRGGSMEESFALYNAAASRLPAGSNHLIALDWWNGNRVPLADSMLSGLLLGLTVHSTADGIYRALLEALCFGARTVLDLYRAAEFTVDRVLMTSGLAKKNPLLVQIMADVMECAIEVPQIANATAVGAAIHGAVAAGLVGTYRDGSARFGAREFQTYRPRPETAEPYRALYAQYRTLCANASLRRVMRDLGEVAAAPGEVSLPPQPRDGGSVA</sequence>
<name>A0ABQ5ZIV1_9HYPH</name>
<evidence type="ECO:0000259" key="3">
    <source>
        <dbReference type="Pfam" id="PF02782"/>
    </source>
</evidence>
<dbReference type="Pfam" id="PF02782">
    <property type="entry name" value="FGGY_C"/>
    <property type="match status" value="1"/>
</dbReference>
<keyword evidence="5" id="KW-1185">Reference proteome</keyword>
<gene>
    <name evidence="4" type="primary">araB</name>
    <name evidence="4" type="ORF">GCM10007923_29770</name>
</gene>
<dbReference type="InterPro" id="IPR000577">
    <property type="entry name" value="Carb_kinase_FGGY"/>
</dbReference>
<dbReference type="PANTHER" id="PTHR43435">
    <property type="entry name" value="RIBULOKINASE"/>
    <property type="match status" value="1"/>
</dbReference>
<evidence type="ECO:0000256" key="2">
    <source>
        <dbReference type="ARBA" id="ARBA00022777"/>
    </source>
</evidence>
<dbReference type="PIRSF" id="PIRSF000538">
    <property type="entry name" value="GlpK"/>
    <property type="match status" value="1"/>
</dbReference>
<dbReference type="Gene3D" id="3.30.420.40">
    <property type="match status" value="2"/>
</dbReference>
<accession>A0ABQ5ZIV1</accession>
<dbReference type="SUPFAM" id="SSF53067">
    <property type="entry name" value="Actin-like ATPase domain"/>
    <property type="match status" value="2"/>
</dbReference>
<dbReference type="PANTHER" id="PTHR43435:SF4">
    <property type="entry name" value="FGGY CARBOHYDRATE KINASE DOMAIN-CONTAINING PROTEIN"/>
    <property type="match status" value="1"/>
</dbReference>
<evidence type="ECO:0000313" key="4">
    <source>
        <dbReference type="EMBL" id="GLR51767.1"/>
    </source>
</evidence>
<keyword evidence="1" id="KW-0808">Transferase</keyword>
<dbReference type="EMBL" id="BSOP01000020">
    <property type="protein sequence ID" value="GLR51767.1"/>
    <property type="molecule type" value="Genomic_DNA"/>
</dbReference>
<feature type="domain" description="Carbohydrate kinase FGGY C-terminal" evidence="3">
    <location>
        <begin position="271"/>
        <end position="460"/>
    </location>
</feature>
<dbReference type="RefSeq" id="WP_244767995.1">
    <property type="nucleotide sequence ID" value="NZ_BSOP01000020.1"/>
</dbReference>
<proteinExistence type="predicted"/>
<protein>
    <submittedName>
        <fullName evidence="4">Ribulokinase</fullName>
    </submittedName>
</protein>
<dbReference type="InterPro" id="IPR018485">
    <property type="entry name" value="FGGY_C"/>
</dbReference>